<evidence type="ECO:0000313" key="3">
    <source>
        <dbReference type="EMBL" id="CAI8036971.1"/>
    </source>
</evidence>
<gene>
    <name evidence="3" type="ORF">GBAR_LOCUS20700</name>
</gene>
<dbReference type="PANTHER" id="PTHR31996">
    <property type="entry name" value="COILED-COIL DOMAIN-CONTAINING PROTEIN 115"/>
    <property type="match status" value="1"/>
</dbReference>
<reference evidence="3" key="1">
    <citation type="submission" date="2023-03" db="EMBL/GenBank/DDBJ databases">
        <authorList>
            <person name="Steffen K."/>
            <person name="Cardenas P."/>
        </authorList>
    </citation>
    <scope>NUCLEOTIDE SEQUENCE</scope>
</reference>
<dbReference type="InterPro" id="IPR040357">
    <property type="entry name" value="Vma22/CCDC115"/>
</dbReference>
<dbReference type="AlphaFoldDB" id="A0AA35X1Z6"/>
<dbReference type="Pfam" id="PF21730">
    <property type="entry name" value="Vma22_CCDC115"/>
    <property type="match status" value="2"/>
</dbReference>
<feature type="region of interest" description="Disordered" evidence="2">
    <location>
        <begin position="80"/>
        <end position="175"/>
    </location>
</feature>
<name>A0AA35X1Z6_GEOBA</name>
<proteinExistence type="predicted"/>
<dbReference type="PANTHER" id="PTHR31996:SF2">
    <property type="entry name" value="COILED-COIL DOMAIN-CONTAINING PROTEIN 115"/>
    <property type="match status" value="1"/>
</dbReference>
<dbReference type="GO" id="GO:0051082">
    <property type="term" value="F:unfolded protein binding"/>
    <property type="evidence" value="ECO:0007669"/>
    <property type="project" value="TreeGrafter"/>
</dbReference>
<feature type="compositionally biased region" description="Basic and acidic residues" evidence="2">
    <location>
        <begin position="146"/>
        <end position="171"/>
    </location>
</feature>
<evidence type="ECO:0000256" key="1">
    <source>
        <dbReference type="ARBA" id="ARBA00093634"/>
    </source>
</evidence>
<accession>A0AA35X1Z6</accession>
<evidence type="ECO:0000313" key="4">
    <source>
        <dbReference type="Proteomes" id="UP001174909"/>
    </source>
</evidence>
<dbReference type="Proteomes" id="UP001174909">
    <property type="component" value="Unassembled WGS sequence"/>
</dbReference>
<organism evidence="3 4">
    <name type="scientific">Geodia barretti</name>
    <name type="common">Barrett's horny sponge</name>
    <dbReference type="NCBI Taxonomy" id="519541"/>
    <lineage>
        <taxon>Eukaryota</taxon>
        <taxon>Metazoa</taxon>
        <taxon>Porifera</taxon>
        <taxon>Demospongiae</taxon>
        <taxon>Heteroscleromorpha</taxon>
        <taxon>Tetractinellida</taxon>
        <taxon>Astrophorina</taxon>
        <taxon>Geodiidae</taxon>
        <taxon>Geodia</taxon>
    </lineage>
</organism>
<feature type="compositionally biased region" description="Acidic residues" evidence="2">
    <location>
        <begin position="80"/>
        <end position="91"/>
    </location>
</feature>
<comment type="caution">
    <text evidence="3">The sequence shown here is derived from an EMBL/GenBank/DDBJ whole genome shotgun (WGS) entry which is preliminary data.</text>
</comment>
<dbReference type="EMBL" id="CASHTH010002909">
    <property type="protein sequence ID" value="CAI8036971.1"/>
    <property type="molecule type" value="Genomic_DNA"/>
</dbReference>
<evidence type="ECO:0000256" key="2">
    <source>
        <dbReference type="SAM" id="MobiDB-lite"/>
    </source>
</evidence>
<dbReference type="GO" id="GO:0070072">
    <property type="term" value="P:vacuolar proton-transporting V-type ATPase complex assembly"/>
    <property type="evidence" value="ECO:0007669"/>
    <property type="project" value="InterPro"/>
</dbReference>
<sequence>MEEQLEVETRRQVCVELDRVLVELMDCLERLATLRGRLSREVSEGYFNMAKSRYSMGPLSVGQLQYDSVMAPTCLVEVDDEEAPGNQDPDETTPAANKTTETGLAPSHTVFRVFRPTYSGDGEGDGRGRGGGEEEEEGGVRRRRPHTGEAEPRGEGVEEVERRRDGGEGSEGKAAVKNPLNWFGVLVPQALRQSQKHFIRVTGVCVELATEQSRLETLRRHFTTLRYRKQQLSENS</sequence>
<protein>
    <recommendedName>
        <fullName evidence="1">Vacuolar ATPase assembly protein VMA22</fullName>
    </recommendedName>
</protein>
<keyword evidence="4" id="KW-1185">Reference proteome</keyword>